<dbReference type="Proteomes" id="UP001595697">
    <property type="component" value="Unassembled WGS sequence"/>
</dbReference>
<reference evidence="2" key="1">
    <citation type="journal article" date="2019" name="Int. J. Syst. Evol. Microbiol.">
        <title>The Global Catalogue of Microorganisms (GCM) 10K type strain sequencing project: providing services to taxonomists for standard genome sequencing and annotation.</title>
        <authorList>
            <consortium name="The Broad Institute Genomics Platform"/>
            <consortium name="The Broad Institute Genome Sequencing Center for Infectious Disease"/>
            <person name="Wu L."/>
            <person name="Ma J."/>
        </authorList>
    </citation>
    <scope>NUCLEOTIDE SEQUENCE [LARGE SCALE GENOMIC DNA]</scope>
    <source>
        <strain evidence="2">TBRC 5781</strain>
    </source>
</reference>
<dbReference type="CDD" id="cd20293">
    <property type="entry name" value="cupin_HutD_N"/>
    <property type="match status" value="1"/>
</dbReference>
<dbReference type="SUPFAM" id="SSF51182">
    <property type="entry name" value="RmlC-like cupins"/>
    <property type="match status" value="1"/>
</dbReference>
<accession>A0ABV8E531</accession>
<dbReference type="PANTHER" id="PTHR37943:SF1">
    <property type="entry name" value="PROTEIN VES"/>
    <property type="match status" value="1"/>
</dbReference>
<sequence length="191" mass="20935">MKIFKAADYKRMPWKNGGGETAEIAVFPKDASLADFKWRISMATVASDGPFSSFADIDRTLTILSGEGMELEIAGERLALTHASKPHHFPADVATSAKLLGGTVIDLNVMTRRTRWTHRVERLRLPFTGRRNEATEFIFCVSGQVTVETETGRYELDTFDGAAIPLESTLLSVSGSGSALRIEIQTLTSPI</sequence>
<dbReference type="PANTHER" id="PTHR37943">
    <property type="entry name" value="PROTEIN VES"/>
    <property type="match status" value="1"/>
</dbReference>
<evidence type="ECO:0000313" key="1">
    <source>
        <dbReference type="EMBL" id="MFC3967280.1"/>
    </source>
</evidence>
<evidence type="ECO:0000313" key="2">
    <source>
        <dbReference type="Proteomes" id="UP001595697"/>
    </source>
</evidence>
<dbReference type="InterPro" id="IPR010282">
    <property type="entry name" value="Uncharacterised_HutD/Ves"/>
</dbReference>
<dbReference type="Gene3D" id="2.60.120.10">
    <property type="entry name" value="Jelly Rolls"/>
    <property type="match status" value="1"/>
</dbReference>
<dbReference type="EMBL" id="JBHSBD010000014">
    <property type="protein sequence ID" value="MFC3967280.1"/>
    <property type="molecule type" value="Genomic_DNA"/>
</dbReference>
<dbReference type="InterPro" id="IPR011051">
    <property type="entry name" value="RmlC_Cupin_sf"/>
</dbReference>
<dbReference type="InterPro" id="IPR014710">
    <property type="entry name" value="RmlC-like_jellyroll"/>
</dbReference>
<proteinExistence type="predicted"/>
<name>A0ABV8E531_9HYPH</name>
<dbReference type="RefSeq" id="WP_247261836.1">
    <property type="nucleotide sequence ID" value="NZ_JALJQZ010000028.1"/>
</dbReference>
<keyword evidence="2" id="KW-1185">Reference proteome</keyword>
<gene>
    <name evidence="1" type="ORF">ACFOVS_03900</name>
</gene>
<protein>
    <submittedName>
        <fullName evidence="1">HutD family protein</fullName>
    </submittedName>
</protein>
<comment type="caution">
    <text evidence="1">The sequence shown here is derived from an EMBL/GenBank/DDBJ whole genome shotgun (WGS) entry which is preliminary data.</text>
</comment>
<organism evidence="1 2">
    <name type="scientific">Rhizobium lemnae</name>
    <dbReference type="NCBI Taxonomy" id="1214924"/>
    <lineage>
        <taxon>Bacteria</taxon>
        <taxon>Pseudomonadati</taxon>
        <taxon>Pseudomonadota</taxon>
        <taxon>Alphaproteobacteria</taxon>
        <taxon>Hyphomicrobiales</taxon>
        <taxon>Rhizobiaceae</taxon>
        <taxon>Rhizobium/Agrobacterium group</taxon>
        <taxon>Rhizobium</taxon>
    </lineage>
</organism>
<dbReference type="Pfam" id="PF05962">
    <property type="entry name" value="HutD"/>
    <property type="match status" value="1"/>
</dbReference>